<gene>
    <name evidence="4" type="ORF">HQ393_01890</name>
</gene>
<reference evidence="4 5" key="1">
    <citation type="submission" date="2020-07" db="EMBL/GenBank/DDBJ databases">
        <title>Complete genome sequence of Chitinibacter sp. 2T18.</title>
        <authorList>
            <person name="Bae J.-W."/>
            <person name="Choi J.-W."/>
        </authorList>
    </citation>
    <scope>NUCLEOTIDE SEQUENCE [LARGE SCALE GENOMIC DNA]</scope>
    <source>
        <strain evidence="4 5">2T18</strain>
    </source>
</reference>
<dbReference type="KEGG" id="chiz:HQ393_01890"/>
<organism evidence="4 5">
    <name type="scientific">Chitinibacter bivalviorum</name>
    <dbReference type="NCBI Taxonomy" id="2739434"/>
    <lineage>
        <taxon>Bacteria</taxon>
        <taxon>Pseudomonadati</taxon>
        <taxon>Pseudomonadota</taxon>
        <taxon>Betaproteobacteria</taxon>
        <taxon>Neisseriales</taxon>
        <taxon>Chitinibacteraceae</taxon>
        <taxon>Chitinibacter</taxon>
    </lineage>
</organism>
<dbReference type="Proteomes" id="UP000509597">
    <property type="component" value="Chromosome"/>
</dbReference>
<feature type="chain" id="PRO_5028898271" evidence="2">
    <location>
        <begin position="19"/>
        <end position="246"/>
    </location>
</feature>
<feature type="domain" description="Solute-binding protein family 3/N-terminal" evidence="3">
    <location>
        <begin position="22"/>
        <end position="242"/>
    </location>
</feature>
<dbReference type="Gene3D" id="3.40.190.10">
    <property type="entry name" value="Periplasmic binding protein-like II"/>
    <property type="match status" value="2"/>
</dbReference>
<dbReference type="RefSeq" id="WP_179357180.1">
    <property type="nucleotide sequence ID" value="NZ_CP058627.1"/>
</dbReference>
<sequence length="246" mass="27588">MRIILPLLLAASSLGCYANELIRICAENEWQPFSFSHKNKPTGASVELIQAALASQHIDTQFESGSYNRCLKLTLAGQYDAVLDIAKNAERAPQFLWPQLPFMVMKLHLIANKHIEPEPADYSAVAGKRFGITTGYEYPDELLKQHGLIKIESNSELANFRQLAAGKIDFMLLSEGTLETLSRQISPSERAEIVDWGEVDQLPLYVAFNPKSAQAKQWAKSLDQGLSELQKKGEDKKIFARWRAIP</sequence>
<dbReference type="EMBL" id="CP058627">
    <property type="protein sequence ID" value="QLG87094.1"/>
    <property type="molecule type" value="Genomic_DNA"/>
</dbReference>
<evidence type="ECO:0000313" key="5">
    <source>
        <dbReference type="Proteomes" id="UP000509597"/>
    </source>
</evidence>
<feature type="signal peptide" evidence="2">
    <location>
        <begin position="1"/>
        <end position="18"/>
    </location>
</feature>
<dbReference type="SUPFAM" id="SSF53850">
    <property type="entry name" value="Periplasmic binding protein-like II"/>
    <property type="match status" value="1"/>
</dbReference>
<proteinExistence type="predicted"/>
<name>A0A7H9BHS8_9NEIS</name>
<evidence type="ECO:0000256" key="1">
    <source>
        <dbReference type="ARBA" id="ARBA00022729"/>
    </source>
</evidence>
<evidence type="ECO:0000313" key="4">
    <source>
        <dbReference type="EMBL" id="QLG87094.1"/>
    </source>
</evidence>
<keyword evidence="1 2" id="KW-0732">Signal</keyword>
<dbReference type="InterPro" id="IPR001638">
    <property type="entry name" value="Solute-binding_3/MltF_N"/>
</dbReference>
<dbReference type="PANTHER" id="PTHR35936:SF6">
    <property type="entry name" value="AMINO ACID ABC TRANSPORTER SUBSTRATE-BINDING PAAT FAMILY PROTEIN"/>
    <property type="match status" value="1"/>
</dbReference>
<dbReference type="Pfam" id="PF00497">
    <property type="entry name" value="SBP_bac_3"/>
    <property type="match status" value="1"/>
</dbReference>
<dbReference type="PANTHER" id="PTHR35936">
    <property type="entry name" value="MEMBRANE-BOUND LYTIC MUREIN TRANSGLYCOSYLASE F"/>
    <property type="match status" value="1"/>
</dbReference>
<protein>
    <submittedName>
        <fullName evidence="4">Transporter substrate-binding domain-containing protein</fullName>
    </submittedName>
</protein>
<keyword evidence="5" id="KW-1185">Reference proteome</keyword>
<evidence type="ECO:0000256" key="2">
    <source>
        <dbReference type="SAM" id="SignalP"/>
    </source>
</evidence>
<dbReference type="PROSITE" id="PS51257">
    <property type="entry name" value="PROKAR_LIPOPROTEIN"/>
    <property type="match status" value="1"/>
</dbReference>
<accession>A0A7H9BHS8</accession>
<dbReference type="AlphaFoldDB" id="A0A7H9BHS8"/>
<evidence type="ECO:0000259" key="3">
    <source>
        <dbReference type="Pfam" id="PF00497"/>
    </source>
</evidence>